<dbReference type="AlphaFoldDB" id="A0A9D1NES8"/>
<dbReference type="PANTHER" id="PTHR30266">
    <property type="entry name" value="MECHANOSENSITIVE CHANNEL MSCL"/>
    <property type="match status" value="1"/>
</dbReference>
<comment type="subcellular location">
    <subcellularLocation>
        <location evidence="1 10">Cell membrane</location>
        <topology evidence="1 10">Multi-pass membrane protein</topology>
    </subcellularLocation>
</comment>
<evidence type="ECO:0000256" key="8">
    <source>
        <dbReference type="ARBA" id="ARBA00023136"/>
    </source>
</evidence>
<comment type="similarity">
    <text evidence="2 10">Belongs to the MscL family.</text>
</comment>
<dbReference type="PANTHER" id="PTHR30266:SF2">
    <property type="entry name" value="LARGE-CONDUCTANCE MECHANOSENSITIVE CHANNEL"/>
    <property type="match status" value="1"/>
</dbReference>
<gene>
    <name evidence="10 11" type="primary">mscL</name>
    <name evidence="11" type="ORF">IAA62_04525</name>
</gene>
<evidence type="ECO:0000256" key="5">
    <source>
        <dbReference type="ARBA" id="ARBA00022692"/>
    </source>
</evidence>
<comment type="function">
    <text evidence="10">Channel that opens in response to stretch forces in the membrane lipid bilayer. May participate in the regulation of osmotic pressure changes within the cell.</text>
</comment>
<keyword evidence="3 10" id="KW-0813">Transport</keyword>
<evidence type="ECO:0000256" key="7">
    <source>
        <dbReference type="ARBA" id="ARBA00023065"/>
    </source>
</evidence>
<dbReference type="SUPFAM" id="SSF81330">
    <property type="entry name" value="Gated mechanosensitive channel"/>
    <property type="match status" value="1"/>
</dbReference>
<dbReference type="PRINTS" id="PR01264">
    <property type="entry name" value="MECHCHANNEL"/>
</dbReference>
<comment type="subunit">
    <text evidence="10">Homopentamer.</text>
</comment>
<keyword evidence="7 10" id="KW-0406">Ion transport</keyword>
<dbReference type="GO" id="GO:0008381">
    <property type="term" value="F:mechanosensitive monoatomic ion channel activity"/>
    <property type="evidence" value="ECO:0007669"/>
    <property type="project" value="UniProtKB-UniRule"/>
</dbReference>
<proteinExistence type="inferred from homology"/>
<reference evidence="11" key="2">
    <citation type="journal article" date="2021" name="PeerJ">
        <title>Extensive microbial diversity within the chicken gut microbiome revealed by metagenomics and culture.</title>
        <authorList>
            <person name="Gilroy R."/>
            <person name="Ravi A."/>
            <person name="Getino M."/>
            <person name="Pursley I."/>
            <person name="Horton D.L."/>
            <person name="Alikhan N.F."/>
            <person name="Baker D."/>
            <person name="Gharbi K."/>
            <person name="Hall N."/>
            <person name="Watson M."/>
            <person name="Adriaenssens E.M."/>
            <person name="Foster-Nyarko E."/>
            <person name="Jarju S."/>
            <person name="Secka A."/>
            <person name="Antonio M."/>
            <person name="Oren A."/>
            <person name="Chaudhuri R.R."/>
            <person name="La Ragione R."/>
            <person name="Hildebrand F."/>
            <person name="Pallen M.J."/>
        </authorList>
    </citation>
    <scope>NUCLEOTIDE SEQUENCE</scope>
    <source>
        <strain evidence="11">CHK186-9395</strain>
    </source>
</reference>
<dbReference type="PROSITE" id="PS01327">
    <property type="entry name" value="MSCL"/>
    <property type="match status" value="1"/>
</dbReference>
<dbReference type="Proteomes" id="UP000886861">
    <property type="component" value="Unassembled WGS sequence"/>
</dbReference>
<feature type="transmembrane region" description="Helical" evidence="10">
    <location>
        <begin position="79"/>
        <end position="101"/>
    </location>
</feature>
<keyword evidence="5 10" id="KW-0812">Transmembrane</keyword>
<evidence type="ECO:0000256" key="2">
    <source>
        <dbReference type="ARBA" id="ARBA00007254"/>
    </source>
</evidence>
<keyword evidence="6 10" id="KW-1133">Transmembrane helix</keyword>
<evidence type="ECO:0000256" key="10">
    <source>
        <dbReference type="HAMAP-Rule" id="MF_00115"/>
    </source>
</evidence>
<evidence type="ECO:0000256" key="6">
    <source>
        <dbReference type="ARBA" id="ARBA00022989"/>
    </source>
</evidence>
<dbReference type="Gene3D" id="1.10.1200.120">
    <property type="entry name" value="Large-conductance mechanosensitive channel, MscL, domain 1"/>
    <property type="match status" value="1"/>
</dbReference>
<keyword evidence="9 10" id="KW-0407">Ion channel</keyword>
<dbReference type="NCBIfam" id="TIGR00220">
    <property type="entry name" value="mscL"/>
    <property type="match status" value="1"/>
</dbReference>
<keyword evidence="8 10" id="KW-0472">Membrane</keyword>
<dbReference type="InterPro" id="IPR019823">
    <property type="entry name" value="Mechanosensitive_channel_CS"/>
</dbReference>
<dbReference type="GO" id="GO:0005886">
    <property type="term" value="C:plasma membrane"/>
    <property type="evidence" value="ECO:0007669"/>
    <property type="project" value="UniProtKB-SubCell"/>
</dbReference>
<reference evidence="11" key="1">
    <citation type="submission" date="2020-10" db="EMBL/GenBank/DDBJ databases">
        <authorList>
            <person name="Gilroy R."/>
        </authorList>
    </citation>
    <scope>NUCLEOTIDE SEQUENCE</scope>
    <source>
        <strain evidence="11">CHK186-9395</strain>
    </source>
</reference>
<dbReference type="InterPro" id="IPR036019">
    <property type="entry name" value="MscL_channel"/>
</dbReference>
<dbReference type="EMBL" id="DVOJ01000015">
    <property type="protein sequence ID" value="HIV01799.1"/>
    <property type="molecule type" value="Genomic_DNA"/>
</dbReference>
<evidence type="ECO:0000256" key="9">
    <source>
        <dbReference type="ARBA" id="ARBA00023303"/>
    </source>
</evidence>
<dbReference type="InterPro" id="IPR001185">
    <property type="entry name" value="MS_channel"/>
</dbReference>
<dbReference type="HAMAP" id="MF_00115">
    <property type="entry name" value="MscL"/>
    <property type="match status" value="1"/>
</dbReference>
<protein>
    <recommendedName>
        <fullName evidence="10">Large-conductance mechanosensitive channel</fullName>
    </recommendedName>
</protein>
<organism evidence="11 12">
    <name type="scientific">Candidatus Caccopulliclostridium gallistercoris</name>
    <dbReference type="NCBI Taxonomy" id="2840719"/>
    <lineage>
        <taxon>Bacteria</taxon>
        <taxon>Bacillati</taxon>
        <taxon>Bacillota</taxon>
        <taxon>Clostridia</taxon>
        <taxon>Candidatus Caccopulliclostridium</taxon>
    </lineage>
</organism>
<accession>A0A9D1NES8</accession>
<dbReference type="Pfam" id="PF01741">
    <property type="entry name" value="MscL"/>
    <property type="match status" value="1"/>
</dbReference>
<feature type="transmembrane region" description="Helical" evidence="10">
    <location>
        <begin position="20"/>
        <end position="38"/>
    </location>
</feature>
<evidence type="ECO:0000313" key="11">
    <source>
        <dbReference type="EMBL" id="HIV01799.1"/>
    </source>
</evidence>
<dbReference type="InterPro" id="IPR037673">
    <property type="entry name" value="MSC/AndL"/>
</dbReference>
<comment type="caution">
    <text evidence="11">The sequence shown here is derived from an EMBL/GenBank/DDBJ whole genome shotgun (WGS) entry which is preliminary data.</text>
</comment>
<sequence length="133" mass="14874">MKKFFKDFKAFITRGNILDLAVGVIIGGAFSAIVTSLVNDIIMPLITWAIGAESLADLSIPLQTAEDGTVTLAWNYGNFIQAVIDFLLIAIIIFILIRTIMKSQELLKEARENITKGRLTKEQKKELNRLTYL</sequence>
<name>A0A9D1NES8_9FIRM</name>
<evidence type="ECO:0000313" key="12">
    <source>
        <dbReference type="Proteomes" id="UP000886861"/>
    </source>
</evidence>
<evidence type="ECO:0000256" key="3">
    <source>
        <dbReference type="ARBA" id="ARBA00022448"/>
    </source>
</evidence>
<keyword evidence="4 10" id="KW-1003">Cell membrane</keyword>
<evidence type="ECO:0000256" key="4">
    <source>
        <dbReference type="ARBA" id="ARBA00022475"/>
    </source>
</evidence>
<evidence type="ECO:0000256" key="1">
    <source>
        <dbReference type="ARBA" id="ARBA00004651"/>
    </source>
</evidence>